<evidence type="ECO:0000256" key="3">
    <source>
        <dbReference type="ARBA" id="ARBA00022692"/>
    </source>
</evidence>
<dbReference type="GO" id="GO:0005886">
    <property type="term" value="C:plasma membrane"/>
    <property type="evidence" value="ECO:0007669"/>
    <property type="project" value="UniProtKB-SubCell"/>
</dbReference>
<dbReference type="PANTHER" id="PTHR33406:SF13">
    <property type="entry name" value="MEMBRANE PROTEIN YDFJ"/>
    <property type="match status" value="1"/>
</dbReference>
<evidence type="ECO:0000256" key="5">
    <source>
        <dbReference type="ARBA" id="ARBA00023136"/>
    </source>
</evidence>
<dbReference type="InterPro" id="IPR000731">
    <property type="entry name" value="SSD"/>
</dbReference>
<feature type="transmembrane region" description="Helical" evidence="6">
    <location>
        <begin position="551"/>
        <end position="570"/>
    </location>
</feature>
<feature type="transmembrane region" description="Helical" evidence="6">
    <location>
        <begin position="204"/>
        <end position="224"/>
    </location>
</feature>
<keyword evidence="2" id="KW-1003">Cell membrane</keyword>
<evidence type="ECO:0000259" key="7">
    <source>
        <dbReference type="PROSITE" id="PS50156"/>
    </source>
</evidence>
<feature type="domain" description="SSD" evidence="7">
    <location>
        <begin position="524"/>
        <end position="689"/>
    </location>
</feature>
<feature type="domain" description="SSD" evidence="7">
    <location>
        <begin position="216"/>
        <end position="329"/>
    </location>
</feature>
<dbReference type="AlphaFoldDB" id="A0A132UC39"/>
<evidence type="ECO:0000256" key="6">
    <source>
        <dbReference type="SAM" id="Phobius"/>
    </source>
</evidence>
<dbReference type="InterPro" id="IPR004869">
    <property type="entry name" value="MMPL_dom"/>
</dbReference>
<dbReference type="RefSeq" id="WP_063898752.1">
    <property type="nucleotide sequence ID" value="NZ_LIRB01000082.1"/>
</dbReference>
<dbReference type="OrthoDB" id="7051771at2"/>
<evidence type="ECO:0000256" key="1">
    <source>
        <dbReference type="ARBA" id="ARBA00004651"/>
    </source>
</evidence>
<protein>
    <recommendedName>
        <fullName evidence="7">SSD domain-containing protein</fullName>
    </recommendedName>
</protein>
<reference evidence="8 9" key="1">
    <citation type="submission" date="2015-08" db="EMBL/GenBank/DDBJ databases">
        <title>Genomes of Paenibacillus riograndensis.</title>
        <authorList>
            <person name="Sant'Anna F.H."/>
            <person name="Souza R."/>
            <person name="Ambrosini A."/>
            <person name="Bach E."/>
            <person name="Fernandes G."/>
            <person name="Balsanelli E."/>
            <person name="Baura V.A."/>
            <person name="Pedrosa F.O."/>
            <person name="Souza E.M."/>
            <person name="Passaglia L."/>
        </authorList>
    </citation>
    <scope>NUCLEOTIDE SEQUENCE [LARGE SCALE GENOMIC DNA]</scope>
    <source>
        <strain evidence="8 9">CAS34</strain>
    </source>
</reference>
<evidence type="ECO:0000313" key="8">
    <source>
        <dbReference type="EMBL" id="KWX81015.1"/>
    </source>
</evidence>
<feature type="transmembrane region" description="Helical" evidence="6">
    <location>
        <begin position="275"/>
        <end position="300"/>
    </location>
</feature>
<organism evidence="8 9">
    <name type="scientific">Paenibacillus riograndensis</name>
    <dbReference type="NCBI Taxonomy" id="483937"/>
    <lineage>
        <taxon>Bacteria</taxon>
        <taxon>Bacillati</taxon>
        <taxon>Bacillota</taxon>
        <taxon>Bacilli</taxon>
        <taxon>Bacillales</taxon>
        <taxon>Paenibacillaceae</taxon>
        <taxon>Paenibacillus</taxon>
        <taxon>Paenibacillus sonchi group</taxon>
    </lineage>
</organism>
<feature type="transmembrane region" description="Helical" evidence="6">
    <location>
        <begin position="369"/>
        <end position="389"/>
    </location>
</feature>
<keyword evidence="4 6" id="KW-1133">Transmembrane helix</keyword>
<dbReference type="SUPFAM" id="SSF82866">
    <property type="entry name" value="Multidrug efflux transporter AcrB transmembrane domain"/>
    <property type="match status" value="2"/>
</dbReference>
<feature type="transmembrane region" description="Helical" evidence="6">
    <location>
        <begin position="230"/>
        <end position="254"/>
    </location>
</feature>
<dbReference type="EMBL" id="LIRB01000082">
    <property type="protein sequence ID" value="KWX81015.1"/>
    <property type="molecule type" value="Genomic_DNA"/>
</dbReference>
<comment type="caution">
    <text evidence="8">The sequence shown here is derived from an EMBL/GenBank/DDBJ whole genome shotgun (WGS) entry which is preliminary data.</text>
</comment>
<gene>
    <name evidence="8" type="ORF">AMQ84_01410</name>
</gene>
<feature type="transmembrane region" description="Helical" evidence="6">
    <location>
        <begin position="306"/>
        <end position="331"/>
    </location>
</feature>
<name>A0A132UC39_9BACL</name>
<evidence type="ECO:0000256" key="4">
    <source>
        <dbReference type="ARBA" id="ARBA00022989"/>
    </source>
</evidence>
<keyword evidence="9" id="KW-1185">Reference proteome</keyword>
<accession>A0A132UC39</accession>
<evidence type="ECO:0000313" key="9">
    <source>
        <dbReference type="Proteomes" id="UP000070475"/>
    </source>
</evidence>
<keyword evidence="3 6" id="KW-0812">Transmembrane</keyword>
<proteinExistence type="predicted"/>
<feature type="transmembrane region" description="Helical" evidence="6">
    <location>
        <begin position="180"/>
        <end position="199"/>
    </location>
</feature>
<sequence length="739" mass="79018">MAKMLFRLGRFAGTNSKKVIVAFVLLMALLGGLIFSMGTAFKEDVSIPGTESEKAMKILAEKFTGGEQDGQVKIVFKAPENEALDSADNKTIISELLTKIQEDTAVTSVASPYELANINPDKQIGYAVVTYSSYADSVSQESKDKVEDSLAITRDKGIETGLSGTVKFEQTEAGGGPGEIMGVILAYVILAITFASLLVAGMPILMALIGVGIGVLLILLGTNFFDISSISLTLAGMLGIAVGIDYSLFIFSRFKQQLKKGFSVQESIAIANGTAGNAVIFAGLTVIIALLGLMVVDIPFMTTMGIATAVVVLMSIIVAVVVVPAVLGIMGHRIRPEKSNRFISMLTRANKKKESETNAWSRFVTKNPLIVAVVGIALLAVMATPFFHLNLGLPDDGNKQYETSERQGFDMLSDAYGAGFHSTLVVIAEPVNQEAASADNLKALSETINGLDHVQSASPAMPNQTNDMFLMSVTPEDGPNAPETKDLVNEIRDLSDSGNMELLVTGATAVNIDISDQIMSAMPTFAILIVAFAFVLMMVVFRSLLVPLKAVLGFVLSIGATLGFTVFIVQDGNFLDVFGFPGSSAILFLLPVLCIGILFGLSMDYEVFLVSRMREEFAHTGDAKKAIHAGLKENGAVVTAAGLIMISVFSGFIFSHDPTIKQMGLALAVGVLFDAFVVRLAIVPAVMTLMGKSAWYFPKWLDKILPNFDIEGETIMKEYSKKGEETEALGSSGLYRNVL</sequence>
<dbReference type="Gene3D" id="1.20.1640.10">
    <property type="entry name" value="Multidrug efflux transporter AcrB transmembrane domain"/>
    <property type="match status" value="2"/>
</dbReference>
<dbReference type="Proteomes" id="UP000070475">
    <property type="component" value="Unassembled WGS sequence"/>
</dbReference>
<feature type="transmembrane region" description="Helical" evidence="6">
    <location>
        <begin position="582"/>
        <end position="603"/>
    </location>
</feature>
<comment type="subcellular location">
    <subcellularLocation>
        <location evidence="1">Cell membrane</location>
        <topology evidence="1">Multi-pass membrane protein</topology>
    </subcellularLocation>
</comment>
<dbReference type="PATRIC" id="fig|483937.3.peg.6102"/>
<evidence type="ECO:0000256" key="2">
    <source>
        <dbReference type="ARBA" id="ARBA00022475"/>
    </source>
</evidence>
<feature type="transmembrane region" description="Helical" evidence="6">
    <location>
        <begin position="666"/>
        <end position="690"/>
    </location>
</feature>
<dbReference type="InterPro" id="IPR050545">
    <property type="entry name" value="Mycobact_MmpL"/>
</dbReference>
<dbReference type="PROSITE" id="PS50156">
    <property type="entry name" value="SSD"/>
    <property type="match status" value="2"/>
</dbReference>
<dbReference type="Pfam" id="PF03176">
    <property type="entry name" value="MMPL"/>
    <property type="match status" value="2"/>
</dbReference>
<feature type="transmembrane region" description="Helical" evidence="6">
    <location>
        <begin position="525"/>
        <end position="544"/>
    </location>
</feature>
<keyword evidence="5 6" id="KW-0472">Membrane</keyword>
<feature type="transmembrane region" description="Helical" evidence="6">
    <location>
        <begin position="634"/>
        <end position="654"/>
    </location>
</feature>
<dbReference type="PANTHER" id="PTHR33406">
    <property type="entry name" value="MEMBRANE PROTEIN MJ1562-RELATED"/>
    <property type="match status" value="1"/>
</dbReference>